<proteinExistence type="predicted"/>
<evidence type="ECO:0000313" key="2">
    <source>
        <dbReference type="EMBL" id="GBP04750.1"/>
    </source>
</evidence>
<feature type="compositionally biased region" description="Basic residues" evidence="1">
    <location>
        <begin position="108"/>
        <end position="123"/>
    </location>
</feature>
<feature type="compositionally biased region" description="Gly residues" evidence="1">
    <location>
        <begin position="141"/>
        <end position="157"/>
    </location>
</feature>
<sequence length="157" mass="16848">MSSMLAISRIGDFSEVMKFLKGRIGNNQDGGHGNPELRTSASQIRCSEVDLKGNSNIECDESQPRAGQRRPSGPKAGNEPTNEHNIDSTTASGAGRGPLARGGGPPARRARRRRPRTSHHSKTTRFSFKSSWGVARRAWRTGGGRGARGAGAGRRDL</sequence>
<organism evidence="2 3">
    <name type="scientific">Eumeta variegata</name>
    <name type="common">Bagworm moth</name>
    <name type="synonym">Eumeta japonica</name>
    <dbReference type="NCBI Taxonomy" id="151549"/>
    <lineage>
        <taxon>Eukaryota</taxon>
        <taxon>Metazoa</taxon>
        <taxon>Ecdysozoa</taxon>
        <taxon>Arthropoda</taxon>
        <taxon>Hexapoda</taxon>
        <taxon>Insecta</taxon>
        <taxon>Pterygota</taxon>
        <taxon>Neoptera</taxon>
        <taxon>Endopterygota</taxon>
        <taxon>Lepidoptera</taxon>
        <taxon>Glossata</taxon>
        <taxon>Ditrysia</taxon>
        <taxon>Tineoidea</taxon>
        <taxon>Psychidae</taxon>
        <taxon>Oiketicinae</taxon>
        <taxon>Eumeta</taxon>
    </lineage>
</organism>
<accession>A0A4C1SU67</accession>
<feature type="compositionally biased region" description="Gly residues" evidence="1">
    <location>
        <begin position="94"/>
        <end position="105"/>
    </location>
</feature>
<keyword evidence="3" id="KW-1185">Reference proteome</keyword>
<reference evidence="2 3" key="1">
    <citation type="journal article" date="2019" name="Commun. Biol.">
        <title>The bagworm genome reveals a unique fibroin gene that provides high tensile strength.</title>
        <authorList>
            <person name="Kono N."/>
            <person name="Nakamura H."/>
            <person name="Ohtoshi R."/>
            <person name="Tomita M."/>
            <person name="Numata K."/>
            <person name="Arakawa K."/>
        </authorList>
    </citation>
    <scope>NUCLEOTIDE SEQUENCE [LARGE SCALE GENOMIC DNA]</scope>
</reference>
<dbReference type="EMBL" id="BGZK01000015">
    <property type="protein sequence ID" value="GBP04750.1"/>
    <property type="molecule type" value="Genomic_DNA"/>
</dbReference>
<evidence type="ECO:0000313" key="3">
    <source>
        <dbReference type="Proteomes" id="UP000299102"/>
    </source>
</evidence>
<gene>
    <name evidence="2" type="ORF">EVAR_3694_1</name>
</gene>
<feature type="region of interest" description="Disordered" evidence="1">
    <location>
        <begin position="54"/>
        <end position="157"/>
    </location>
</feature>
<evidence type="ECO:0000256" key="1">
    <source>
        <dbReference type="SAM" id="MobiDB-lite"/>
    </source>
</evidence>
<comment type="caution">
    <text evidence="2">The sequence shown here is derived from an EMBL/GenBank/DDBJ whole genome shotgun (WGS) entry which is preliminary data.</text>
</comment>
<protein>
    <submittedName>
        <fullName evidence="2">Uncharacterized protein</fullName>
    </submittedName>
</protein>
<name>A0A4C1SU67_EUMVA</name>
<dbReference type="Proteomes" id="UP000299102">
    <property type="component" value="Unassembled WGS sequence"/>
</dbReference>
<dbReference type="AlphaFoldDB" id="A0A4C1SU67"/>